<proteinExistence type="inferred from homology"/>
<organism evidence="4 5">
    <name type="scientific">Kriegella aquimaris</name>
    <dbReference type="NCBI Taxonomy" id="192904"/>
    <lineage>
        <taxon>Bacteria</taxon>
        <taxon>Pseudomonadati</taxon>
        <taxon>Bacteroidota</taxon>
        <taxon>Flavobacteriia</taxon>
        <taxon>Flavobacteriales</taxon>
        <taxon>Flavobacteriaceae</taxon>
        <taxon>Kriegella</taxon>
    </lineage>
</organism>
<comment type="similarity">
    <text evidence="1 2">Belongs to the small heat shock protein (HSP20) family.</text>
</comment>
<evidence type="ECO:0000313" key="5">
    <source>
        <dbReference type="Proteomes" id="UP000199440"/>
    </source>
</evidence>
<dbReference type="AlphaFoldDB" id="A0A1G9RMN6"/>
<dbReference type="InterPro" id="IPR008978">
    <property type="entry name" value="HSP20-like_chaperone"/>
</dbReference>
<keyword evidence="5" id="KW-1185">Reference proteome</keyword>
<evidence type="ECO:0000313" key="4">
    <source>
        <dbReference type="EMBL" id="SDM24569.1"/>
    </source>
</evidence>
<dbReference type="STRING" id="192904.SAMN04488514_106209"/>
<dbReference type="InterPro" id="IPR002068">
    <property type="entry name" value="A-crystallin/Hsp20_dom"/>
</dbReference>
<dbReference type="Gene3D" id="2.60.40.790">
    <property type="match status" value="1"/>
</dbReference>
<protein>
    <submittedName>
        <fullName evidence="4">HSP20 family protein</fullName>
    </submittedName>
</protein>
<dbReference type="PANTHER" id="PTHR11527">
    <property type="entry name" value="HEAT-SHOCK PROTEIN 20 FAMILY MEMBER"/>
    <property type="match status" value="1"/>
</dbReference>
<accession>A0A1G9RMN6</accession>
<evidence type="ECO:0000256" key="1">
    <source>
        <dbReference type="PROSITE-ProRule" id="PRU00285"/>
    </source>
</evidence>
<dbReference type="SUPFAM" id="SSF49764">
    <property type="entry name" value="HSP20-like chaperones"/>
    <property type="match status" value="1"/>
</dbReference>
<evidence type="ECO:0000259" key="3">
    <source>
        <dbReference type="PROSITE" id="PS01031"/>
    </source>
</evidence>
<gene>
    <name evidence="4" type="ORF">SAMN04488514_106209</name>
</gene>
<evidence type="ECO:0000256" key="2">
    <source>
        <dbReference type="RuleBase" id="RU003616"/>
    </source>
</evidence>
<dbReference type="Pfam" id="PF00011">
    <property type="entry name" value="HSP20"/>
    <property type="match status" value="1"/>
</dbReference>
<dbReference type="EMBL" id="FNGV01000006">
    <property type="protein sequence ID" value="SDM24569.1"/>
    <property type="molecule type" value="Genomic_DNA"/>
</dbReference>
<dbReference type="PROSITE" id="PS01031">
    <property type="entry name" value="SHSP"/>
    <property type="match status" value="1"/>
</dbReference>
<sequence>MVFFDGCMLKKGAVNNPLWNGKTMELAPNINKTDDNFEIELTAPGIVKKDFILTIEDGCLNITAEKESSEEENYENYTRSECSYNSFERSLHLPESVKEEEIKAKYSSGVLSFKFSKKEVSKKRPPKVIEVSQCFFKDLAFSKCPSTTAQMYPTKAVWLGYCYSLIYHSEEGVIS</sequence>
<name>A0A1G9RMN6_9FLAO</name>
<dbReference type="CDD" id="cd06464">
    <property type="entry name" value="ACD_sHsps-like"/>
    <property type="match status" value="1"/>
</dbReference>
<dbReference type="InterPro" id="IPR031107">
    <property type="entry name" value="Small_HSP"/>
</dbReference>
<feature type="domain" description="SHSP" evidence="3">
    <location>
        <begin position="17"/>
        <end position="132"/>
    </location>
</feature>
<dbReference type="Proteomes" id="UP000199440">
    <property type="component" value="Unassembled WGS sequence"/>
</dbReference>
<reference evidence="4 5" key="1">
    <citation type="submission" date="2016-10" db="EMBL/GenBank/DDBJ databases">
        <authorList>
            <person name="de Groot N.N."/>
        </authorList>
    </citation>
    <scope>NUCLEOTIDE SEQUENCE [LARGE SCALE GENOMIC DNA]</scope>
    <source>
        <strain evidence="4 5">DSM 19886</strain>
    </source>
</reference>